<reference evidence="1" key="1">
    <citation type="submission" date="2018-10" db="EMBL/GenBank/DDBJ databases">
        <title>Hidden diversity of soil giant viruses.</title>
        <authorList>
            <person name="Schulz F."/>
            <person name="Alteio L."/>
            <person name="Goudeau D."/>
            <person name="Ryan E.M."/>
            <person name="Malmstrom R.R."/>
            <person name="Blanchard J."/>
            <person name="Woyke T."/>
        </authorList>
    </citation>
    <scope>NUCLEOTIDE SEQUENCE</scope>
    <source>
        <strain evidence="1">SYV1</strain>
    </source>
</reference>
<organism evidence="1">
    <name type="scientific">Sylvanvirus sp</name>
    <dbReference type="NCBI Taxonomy" id="2487774"/>
    <lineage>
        <taxon>Viruses</taxon>
    </lineage>
</organism>
<evidence type="ECO:0000313" key="1">
    <source>
        <dbReference type="EMBL" id="AYV87059.1"/>
    </source>
</evidence>
<protein>
    <recommendedName>
        <fullName evidence="2">F-box domain-containing protein</fullName>
    </recommendedName>
</protein>
<name>A0A3G5AM15_9VIRU</name>
<gene>
    <name evidence="1" type="ORF">Sylvanvirus21_11</name>
</gene>
<accession>A0A3G5AM15</accession>
<evidence type="ECO:0008006" key="2">
    <source>
        <dbReference type="Google" id="ProtNLM"/>
    </source>
</evidence>
<dbReference type="EMBL" id="MK072527">
    <property type="protein sequence ID" value="AYV87059.1"/>
    <property type="molecule type" value="Genomic_DNA"/>
</dbReference>
<sequence>MSRLHVPALNNIPNYIWTIISRYLEDSYQSFFRVGKTCKHLSRLCQDRSFLEYITYSNPIPEEVVLYAFGKLSLMYYPNLQFILIFDSFVHLKEFSVVKITADQSEKFVDLLYSAPCLEIVNICFLSIHKQAFMNLFSTSSLPRRLRNLLLAQVNIQDPTSLKIPLGCADLMLSYVSQLNIYVMQENVFYGRLVSAQQCIPYRSQFLKKLVVHMSVIFNFAHLDIRYPYLTDLVFNCCSIDSLQQISCILKKLGSDSIHTIPSTLVNISVINTYTSPYYDILACFNTCFKNISANVLMDLIPLEHTLTLTLSGYVYSELTCIPNHMRHLEKAFMRNENSYN</sequence>
<proteinExistence type="predicted"/>